<gene>
    <name evidence="7" type="ORF">QR685DRAFT_572102</name>
</gene>
<feature type="transmembrane region" description="Helical" evidence="6">
    <location>
        <begin position="868"/>
        <end position="889"/>
    </location>
</feature>
<evidence type="ECO:0000313" key="7">
    <source>
        <dbReference type="EMBL" id="KAL0471089.1"/>
    </source>
</evidence>
<name>A0ABR3DEI7_NEUIN</name>
<dbReference type="Pfam" id="PF01544">
    <property type="entry name" value="CorA"/>
    <property type="match status" value="1"/>
</dbReference>
<evidence type="ECO:0008006" key="9">
    <source>
        <dbReference type="Google" id="ProtNLM"/>
    </source>
</evidence>
<feature type="region of interest" description="Disordered" evidence="5">
    <location>
        <begin position="460"/>
        <end position="513"/>
    </location>
</feature>
<evidence type="ECO:0000256" key="2">
    <source>
        <dbReference type="ARBA" id="ARBA00022692"/>
    </source>
</evidence>
<evidence type="ECO:0000256" key="1">
    <source>
        <dbReference type="ARBA" id="ARBA00004141"/>
    </source>
</evidence>
<keyword evidence="8" id="KW-1185">Reference proteome</keyword>
<comment type="subcellular location">
    <subcellularLocation>
        <location evidence="1">Membrane</location>
        <topology evidence="1">Multi-pass membrane protein</topology>
    </subcellularLocation>
</comment>
<evidence type="ECO:0000256" key="6">
    <source>
        <dbReference type="SAM" id="Phobius"/>
    </source>
</evidence>
<dbReference type="EMBL" id="JAVLET010000004">
    <property type="protein sequence ID" value="KAL0471089.1"/>
    <property type="molecule type" value="Genomic_DNA"/>
</dbReference>
<comment type="caution">
    <text evidence="7">The sequence shown here is derived from an EMBL/GenBank/DDBJ whole genome shotgun (WGS) entry which is preliminary data.</text>
</comment>
<evidence type="ECO:0000256" key="4">
    <source>
        <dbReference type="ARBA" id="ARBA00023136"/>
    </source>
</evidence>
<dbReference type="SUPFAM" id="SSF144083">
    <property type="entry name" value="Magnesium transport protein CorA, transmembrane region"/>
    <property type="match status" value="1"/>
</dbReference>
<dbReference type="InterPro" id="IPR045863">
    <property type="entry name" value="CorA_TM1_TM2"/>
</dbReference>
<dbReference type="InterPro" id="IPR050829">
    <property type="entry name" value="CorA_MIT"/>
</dbReference>
<dbReference type="InterPro" id="IPR002523">
    <property type="entry name" value="MgTranspt_CorA/ZnTranspt_ZntB"/>
</dbReference>
<accession>A0ABR3DEI7</accession>
<keyword evidence="3 6" id="KW-1133">Transmembrane helix</keyword>
<evidence type="ECO:0000313" key="8">
    <source>
        <dbReference type="Proteomes" id="UP001451303"/>
    </source>
</evidence>
<evidence type="ECO:0000256" key="5">
    <source>
        <dbReference type="SAM" id="MobiDB-lite"/>
    </source>
</evidence>
<feature type="compositionally biased region" description="Basic and acidic residues" evidence="5">
    <location>
        <begin position="462"/>
        <end position="513"/>
    </location>
</feature>
<protein>
    <recommendedName>
        <fullName evidence="9">Ankyrin repeat protein</fullName>
    </recommendedName>
</protein>
<keyword evidence="2 6" id="KW-0812">Transmembrane</keyword>
<organism evidence="7 8">
    <name type="scientific">Neurospora intermedia</name>
    <dbReference type="NCBI Taxonomy" id="5142"/>
    <lineage>
        <taxon>Eukaryota</taxon>
        <taxon>Fungi</taxon>
        <taxon>Dikarya</taxon>
        <taxon>Ascomycota</taxon>
        <taxon>Pezizomycotina</taxon>
        <taxon>Sordariomycetes</taxon>
        <taxon>Sordariomycetidae</taxon>
        <taxon>Sordariales</taxon>
        <taxon>Sordariaceae</taxon>
        <taxon>Neurospora</taxon>
    </lineage>
</organism>
<dbReference type="PANTHER" id="PTHR47685:SF1">
    <property type="entry name" value="MAGNESIUM TRANSPORT PROTEIN CORA"/>
    <property type="match status" value="1"/>
</dbReference>
<proteinExistence type="predicted"/>
<keyword evidence="4 6" id="KW-0472">Membrane</keyword>
<reference evidence="7 8" key="1">
    <citation type="submission" date="2023-09" db="EMBL/GenBank/DDBJ databases">
        <title>Multi-omics analysis of a traditional fermented food reveals byproduct-associated fungal strains for waste-to-food upcycling.</title>
        <authorList>
            <consortium name="Lawrence Berkeley National Laboratory"/>
            <person name="Rekdal V.M."/>
            <person name="Villalobos-Escobedo J.M."/>
            <person name="Rodriguez-Valeron N."/>
            <person name="Garcia M.O."/>
            <person name="Vasquez D.P."/>
            <person name="Damayanti I."/>
            <person name="Sorensen P.M."/>
            <person name="Baidoo E.E."/>
            <person name="De Carvalho A.C."/>
            <person name="Riley R."/>
            <person name="Lipzen A."/>
            <person name="He G."/>
            <person name="Yan M."/>
            <person name="Haridas S."/>
            <person name="Daum C."/>
            <person name="Yoshinaga Y."/>
            <person name="Ng V."/>
            <person name="Grigoriev I.V."/>
            <person name="Munk R."/>
            <person name="Nuraida L."/>
            <person name="Wijaya C.H."/>
            <person name="Morales P.-C."/>
            <person name="Keasling J.D."/>
        </authorList>
    </citation>
    <scope>NUCLEOTIDE SEQUENCE [LARGE SCALE GENOMIC DNA]</scope>
    <source>
        <strain evidence="7 8">FGSC 2613</strain>
    </source>
</reference>
<dbReference type="Gene3D" id="1.20.58.340">
    <property type="entry name" value="Magnesium transport protein CorA, transmembrane region"/>
    <property type="match status" value="1"/>
</dbReference>
<dbReference type="Proteomes" id="UP001451303">
    <property type="component" value="Unassembled WGS sequence"/>
</dbReference>
<sequence length="920" mass="105989">MLHAALYTSPHFQRPPFSSGRSAVQCSTVHHLPEPPICISAASRQFIEATVEIEAKSHKVSSFTSLSISKLFTSAFKRYLHPTDLSAIWKPQRGPQLFDTYNEPTTCISAEPHEQAVKDPVQHYFGCIEICQRPDFFKESNHVWVNEREIERKKLKMTMDNAPRPLSTDDINARLNETMTKRMLSVAIAIEARYKRTDVMRSAIMKLRSSGGQPSLIFNVDRSRDKWMSSQEFQNGIPRVRNWRKGAQGGHRPVDPVNAREFTLSDRIQTGRQEHGRDVHAHLIEFNVQEASIQASSGAESSSTGRQFLKPANNELTDVGVKGTFPDQRISISRLLNNGRDLKKENEGFAKPRRIQYLHVPSNNMAKIIANYYADSNPDVRSKVQSPGIQSSTQLLLRPQYWHGQQQGTRSGIVHARHMRPLCEMVSSDTGKIEQISKNIVLFMPYLHWETNRARQTISRMIDGKSDRQRQKDRAKKELQRLRRVESRSELARPGTQKKEGKNDPKPTDRKDQKHFLARARRITNMKSLTSTVELLLPRGVNANVGIDETGRLQVSSELGQYLIDAAQLFEAMSTMKDRQMVEQYLFHEAPLHPRRTLRQCINKGFKSTVSRDKDQTVCQETSCDAEPFYKLRIISEIDKAKQLRLQHLSTARPLTEHHAYDDHYGCEECRQNIMQVQRLIMVDQIWMWILDEQTIITSFPQSWQRNAKQTINGIHETLRARLRPLVTMQIDNQVQSIYESQFQVLDTFSEVIGRVKLQQELREATDDLAVMIDIHDQQKDIIRRFCQYAEDNLSAEEETLRRFREQSKDLLYKLGSQVNELQRLRKWAQSTEEAMDDLISQKQQQASLVQAWESARQADKSTSQGRAIMLFTVVTIVFVPLSFISSIFGMNNVEFTGQGSMTLNQQFKLMCTMMFRHVT</sequence>
<evidence type="ECO:0000256" key="3">
    <source>
        <dbReference type="ARBA" id="ARBA00022989"/>
    </source>
</evidence>
<dbReference type="PANTHER" id="PTHR47685">
    <property type="entry name" value="MAGNESIUM TRANSPORT PROTEIN CORA"/>
    <property type="match status" value="1"/>
</dbReference>